<keyword evidence="1" id="KW-1133">Transmembrane helix</keyword>
<sequence length="126" mass="14255">MLILSRFGLFRFLSMVRLLVMLLLVVIWVCSLIKGIPIISHLDSSFFYTFGTTLVFALLGFPVTASNWCQALFPIVSGNYWYMTTYFGFLTVMPIIDGGLRAMSNHQLKHLVILMLLVFSLVPALT</sequence>
<gene>
    <name evidence="2" type="ORF">FMV2238Y02_09010</name>
</gene>
<reference evidence="2 3" key="1">
    <citation type="submission" date="2018-10" db="EMBL/GenBank/DDBJ databases">
        <authorList>
            <consortium name="Molecular Microbiology and Infection Unit (UMMI)"/>
            <person name="Machado M."/>
        </authorList>
    </citation>
    <scope>NUCLEOTIDE SEQUENCE [LARGE SCALE GENOMIC DNA]</scope>
    <source>
        <strain evidence="2">FMV2238.02</strain>
    </source>
</reference>
<evidence type="ECO:0000313" key="2">
    <source>
        <dbReference type="EMBL" id="VDC42455.1"/>
    </source>
</evidence>
<name>A0A3P5XPT3_STRCB</name>
<keyword evidence="3" id="KW-1185">Reference proteome</keyword>
<feature type="transmembrane region" description="Helical" evidence="1">
    <location>
        <begin position="80"/>
        <end position="96"/>
    </location>
</feature>
<keyword evidence="1" id="KW-0472">Membrane</keyword>
<organism evidence="2 3">
    <name type="scientific">Streptococcus canis</name>
    <dbReference type="NCBI Taxonomy" id="1329"/>
    <lineage>
        <taxon>Bacteria</taxon>
        <taxon>Bacillati</taxon>
        <taxon>Bacillota</taxon>
        <taxon>Bacilli</taxon>
        <taxon>Lactobacillales</taxon>
        <taxon>Streptococcaceae</taxon>
        <taxon>Streptococcus</taxon>
    </lineage>
</organism>
<feature type="transmembrane region" description="Helical" evidence="1">
    <location>
        <begin position="45"/>
        <end position="68"/>
    </location>
</feature>
<evidence type="ECO:0000313" key="3">
    <source>
        <dbReference type="Proteomes" id="UP000280759"/>
    </source>
</evidence>
<protein>
    <submittedName>
        <fullName evidence="2">Uncharacterized protein</fullName>
    </submittedName>
</protein>
<feature type="transmembrane region" description="Helical" evidence="1">
    <location>
        <begin position="108"/>
        <end position="125"/>
    </location>
</feature>
<dbReference type="AlphaFoldDB" id="A0A3P5XPT3"/>
<proteinExistence type="predicted"/>
<evidence type="ECO:0000256" key="1">
    <source>
        <dbReference type="SAM" id="Phobius"/>
    </source>
</evidence>
<dbReference type="EMBL" id="UXEP01000011">
    <property type="protein sequence ID" value="VDC42455.1"/>
    <property type="molecule type" value="Genomic_DNA"/>
</dbReference>
<keyword evidence="1" id="KW-0812">Transmembrane</keyword>
<feature type="transmembrane region" description="Helical" evidence="1">
    <location>
        <begin position="12"/>
        <end position="33"/>
    </location>
</feature>
<accession>A0A3P5XPT3</accession>
<dbReference type="Proteomes" id="UP000280759">
    <property type="component" value="Unassembled WGS sequence"/>
</dbReference>